<dbReference type="Pfam" id="PF10677">
    <property type="entry name" value="DUF2490"/>
    <property type="match status" value="1"/>
</dbReference>
<gene>
    <name evidence="1" type="ORF">VRU49_11360</name>
</gene>
<dbReference type="Proteomes" id="UP001337681">
    <property type="component" value="Unassembled WGS sequence"/>
</dbReference>
<reference evidence="1 2" key="1">
    <citation type="submission" date="2024-01" db="EMBL/GenBank/DDBJ databases">
        <title>Pedobacter sp. nov., isolated from oil-contaminated soil.</title>
        <authorList>
            <person name="Le N.T.T."/>
        </authorList>
    </citation>
    <scope>NUCLEOTIDE SEQUENCE [LARGE SCALE GENOMIC DNA]</scope>
    <source>
        <strain evidence="1 2">VNH31</strain>
    </source>
</reference>
<proteinExistence type="predicted"/>
<organism evidence="1 2">
    <name type="scientific">Pedobacter flavus</name>
    <dbReference type="NCBI Taxonomy" id="3113906"/>
    <lineage>
        <taxon>Bacteria</taxon>
        <taxon>Pseudomonadati</taxon>
        <taxon>Bacteroidota</taxon>
        <taxon>Sphingobacteriia</taxon>
        <taxon>Sphingobacteriales</taxon>
        <taxon>Sphingobacteriaceae</taxon>
        <taxon>Pedobacter</taxon>
    </lineage>
</organism>
<dbReference type="InterPro" id="IPR019619">
    <property type="entry name" value="DUF2490"/>
</dbReference>
<dbReference type="EMBL" id="JAZDQU010000002">
    <property type="protein sequence ID" value="MEE1886015.1"/>
    <property type="molecule type" value="Genomic_DNA"/>
</dbReference>
<protein>
    <submittedName>
        <fullName evidence="1">DUF2490 domain-containing protein</fullName>
    </submittedName>
</protein>
<dbReference type="RefSeq" id="WP_330146903.1">
    <property type="nucleotide sequence ID" value="NZ_JAZDQU010000002.1"/>
</dbReference>
<name>A0ABU7H4F7_9SPHI</name>
<evidence type="ECO:0000313" key="2">
    <source>
        <dbReference type="Proteomes" id="UP001337681"/>
    </source>
</evidence>
<comment type="caution">
    <text evidence="1">The sequence shown here is derived from an EMBL/GenBank/DDBJ whole genome shotgun (WGS) entry which is preliminary data.</text>
</comment>
<sequence length="239" mass="28285">MSKLLKYYIAIMGVFIAPRLMAQDHENFWFRSTITTPINDKLKLDNEFQYRRQNGFENNNMFDKDLMISYRNWIHYQYNEAFKFSLSPFSYFSAHKIINQQSDELAAANKEIRSSAAVEFHNTIHNNWVFISRSAFEYRIFLNQSSNIIRFRSRVGLQYVLNKHQKLSIHDEPLLNLSGVSDRHIFDHNRIGINLESKLLENLKVDVGYMRVSRLPLNNTTYVKENNLTLSLNYLMPSL</sequence>
<keyword evidence="2" id="KW-1185">Reference proteome</keyword>
<evidence type="ECO:0000313" key="1">
    <source>
        <dbReference type="EMBL" id="MEE1886015.1"/>
    </source>
</evidence>
<accession>A0ABU7H4F7</accession>